<dbReference type="InterPro" id="IPR007110">
    <property type="entry name" value="Ig-like_dom"/>
</dbReference>
<keyword evidence="11" id="KW-1185">Reference proteome</keyword>
<dbReference type="InterPro" id="IPR011009">
    <property type="entry name" value="Kinase-like_dom_sf"/>
</dbReference>
<dbReference type="PROSITE" id="PS50835">
    <property type="entry name" value="IG_LIKE"/>
    <property type="match status" value="2"/>
</dbReference>
<accession>A0A8S3PZ76</accession>
<feature type="region of interest" description="Disordered" evidence="8">
    <location>
        <begin position="864"/>
        <end position="883"/>
    </location>
</feature>
<comment type="subcellular location">
    <subcellularLocation>
        <location evidence="1">Membrane</location>
        <topology evidence="1">Single-pass membrane protein</topology>
    </subcellularLocation>
</comment>
<evidence type="ECO:0000256" key="4">
    <source>
        <dbReference type="ARBA" id="ARBA00023136"/>
    </source>
</evidence>
<dbReference type="InterPro" id="IPR003599">
    <property type="entry name" value="Ig_sub"/>
</dbReference>
<evidence type="ECO:0000256" key="8">
    <source>
        <dbReference type="SAM" id="MobiDB-lite"/>
    </source>
</evidence>
<dbReference type="InterPro" id="IPR003598">
    <property type="entry name" value="Ig_sub2"/>
</dbReference>
<dbReference type="Pfam" id="PF07679">
    <property type="entry name" value="I-set"/>
    <property type="match status" value="1"/>
</dbReference>
<dbReference type="GO" id="GO:0004714">
    <property type="term" value="F:transmembrane receptor protein tyrosine kinase activity"/>
    <property type="evidence" value="ECO:0007669"/>
    <property type="project" value="UniProtKB-EC"/>
</dbReference>
<dbReference type="SMART" id="SM00219">
    <property type="entry name" value="TyrKc"/>
    <property type="match status" value="1"/>
</dbReference>
<dbReference type="OrthoDB" id="6077854at2759"/>
<dbReference type="AlphaFoldDB" id="A0A8S3PZ76"/>
<evidence type="ECO:0000256" key="5">
    <source>
        <dbReference type="ARBA" id="ARBA00023157"/>
    </source>
</evidence>
<keyword evidence="3" id="KW-1133">Transmembrane helix</keyword>
<dbReference type="SMART" id="SM00408">
    <property type="entry name" value="IGc2"/>
    <property type="match status" value="2"/>
</dbReference>
<proteinExistence type="predicted"/>
<comment type="caution">
    <text evidence="10">The sequence shown here is derived from an EMBL/GenBank/DDBJ whole genome shotgun (WGS) entry which is preliminary data.</text>
</comment>
<evidence type="ECO:0000313" key="11">
    <source>
        <dbReference type="Proteomes" id="UP000683360"/>
    </source>
</evidence>
<dbReference type="Gene3D" id="2.60.40.10">
    <property type="entry name" value="Immunoglobulins"/>
    <property type="match status" value="2"/>
</dbReference>
<evidence type="ECO:0000259" key="9">
    <source>
        <dbReference type="PROSITE" id="PS50835"/>
    </source>
</evidence>
<dbReference type="Gene3D" id="3.30.200.20">
    <property type="entry name" value="Phosphorylase Kinase, domain 1"/>
    <property type="match status" value="1"/>
</dbReference>
<dbReference type="PANTHER" id="PTHR24416">
    <property type="entry name" value="TYROSINE-PROTEIN KINASE RECEPTOR"/>
    <property type="match status" value="1"/>
</dbReference>
<evidence type="ECO:0000256" key="2">
    <source>
        <dbReference type="ARBA" id="ARBA00022692"/>
    </source>
</evidence>
<feature type="domain" description="Ig-like" evidence="9">
    <location>
        <begin position="140"/>
        <end position="245"/>
    </location>
</feature>
<keyword evidence="5" id="KW-1015">Disulfide bond</keyword>
<protein>
    <submittedName>
        <fullName evidence="10">FLT1</fullName>
        <ecNumber evidence="10">2.7.10.1</ecNumber>
    </submittedName>
</protein>
<feature type="compositionally biased region" description="Basic and acidic residues" evidence="8">
    <location>
        <begin position="830"/>
        <end position="842"/>
    </location>
</feature>
<feature type="region of interest" description="Disordered" evidence="8">
    <location>
        <begin position="822"/>
        <end position="844"/>
    </location>
</feature>
<dbReference type="Pfam" id="PF07714">
    <property type="entry name" value="PK_Tyr_Ser-Thr"/>
    <property type="match status" value="1"/>
</dbReference>
<organism evidence="10 11">
    <name type="scientific">Mytilus edulis</name>
    <name type="common">Blue mussel</name>
    <dbReference type="NCBI Taxonomy" id="6550"/>
    <lineage>
        <taxon>Eukaryota</taxon>
        <taxon>Metazoa</taxon>
        <taxon>Spiralia</taxon>
        <taxon>Lophotrochozoa</taxon>
        <taxon>Mollusca</taxon>
        <taxon>Bivalvia</taxon>
        <taxon>Autobranchia</taxon>
        <taxon>Pteriomorphia</taxon>
        <taxon>Mytilida</taxon>
        <taxon>Mytiloidea</taxon>
        <taxon>Mytilidae</taxon>
        <taxon>Mytilinae</taxon>
        <taxon>Mytilus</taxon>
    </lineage>
</organism>
<keyword evidence="2" id="KW-0812">Transmembrane</keyword>
<evidence type="ECO:0000256" key="7">
    <source>
        <dbReference type="ARBA" id="ARBA00023319"/>
    </source>
</evidence>
<evidence type="ECO:0000256" key="6">
    <source>
        <dbReference type="ARBA" id="ARBA00023180"/>
    </source>
</evidence>
<gene>
    <name evidence="10" type="ORF">MEDL_3448</name>
</gene>
<dbReference type="InterPro" id="IPR036179">
    <property type="entry name" value="Ig-like_dom_sf"/>
</dbReference>
<sequence>MEQTVSHSIDENKLNEDIDRDKSPYINKTQWCEENSSAVELQLLRVKVDTAIDNSLPYVMVRASYGNATYNWNKSDDYVIPTGQSFTIDCHGSYPPRLRILRRNRKNEEPNFVSLNITKVELSENQTVRNFGAFYHVFNPDFTYTGEYELKIGEEFEIQCRTYIDRGAAVFMNWSYSSNENSSNSIELERSDRVHYTDPLREVSSGTYDFDVLYSNLTVIKVKKSDEGVYICKVVTDDGKSDNVSTVINVIGRTKTRVTAFTIRKVIKQMSGTYTVTAQNTLTSSKDIELIVKYKPLVQIKSTKLRNYFILNRLYTITCNTDSVPPVDFGDIWMEFSPFGIDFRHDNFRRQWKNLSDSNLKVDYEAQKGSGFKLMLYASRTGVFRCKAKNEIGSTTSANEKVKIIGSVKPHLVEGQLNQNTIININKGISYKVADCEMIGTPEPKFKWFKDNKLIEYTNNFGIYFTNNNKSLHINKTSKIHEGVYTCEATNRRGVAYMNWTLVVGMVLGQGHFGRVIKAEAIGILENKNCSTVAVKTPKGELMVIIEYCHFGNLRNYLIQKKETFKDPKDNKLPDNLINGPLEDANGPLLSTNNLISWAFQVARGMEYLTSKKGPVPVKWIAIESLTHQIYTTKSDVYKVMKATWQIEPDERPTFTKLACLMGDLLESNVKQYYLNLYTSNYLKMVDAEKSEDESTKGAYGYNGFLKMSGEPSDYTKMEQAPSHPIDQNMLNEDIDRDKSPYINKKHSCEENSSAVELQPLREKEDSDNDTSSRFTKMEQAPSHSIDQDKLNEEIDRDKCPYINKRQLCEENSSAVELQPLKVNEDSDNDISREGNKREKPHQYINTSSYCQRNDHTLIEVSNAPVPVSAQISDNKAGPEDEM</sequence>
<dbReference type="PANTHER" id="PTHR24416:SF600">
    <property type="entry name" value="PDGF- AND VEGF-RECEPTOR RELATED, ISOFORM J"/>
    <property type="match status" value="1"/>
</dbReference>
<dbReference type="InterPro" id="IPR001245">
    <property type="entry name" value="Ser-Thr/Tyr_kinase_cat_dom"/>
</dbReference>
<dbReference type="EC" id="2.7.10.1" evidence="10"/>
<dbReference type="FunFam" id="2.60.40.10:FF:000107">
    <property type="entry name" value="Myosin, light chain kinase a"/>
    <property type="match status" value="1"/>
</dbReference>
<dbReference type="GO" id="GO:0007169">
    <property type="term" value="P:cell surface receptor protein tyrosine kinase signaling pathway"/>
    <property type="evidence" value="ECO:0007669"/>
    <property type="project" value="TreeGrafter"/>
</dbReference>
<dbReference type="GO" id="GO:0005886">
    <property type="term" value="C:plasma membrane"/>
    <property type="evidence" value="ECO:0007669"/>
    <property type="project" value="TreeGrafter"/>
</dbReference>
<reference evidence="10" key="1">
    <citation type="submission" date="2021-03" db="EMBL/GenBank/DDBJ databases">
        <authorList>
            <person name="Bekaert M."/>
        </authorList>
    </citation>
    <scope>NUCLEOTIDE SEQUENCE</scope>
</reference>
<keyword evidence="6" id="KW-0325">Glycoprotein</keyword>
<evidence type="ECO:0000313" key="10">
    <source>
        <dbReference type="EMBL" id="CAG2188023.1"/>
    </source>
</evidence>
<feature type="domain" description="Ig-like" evidence="9">
    <location>
        <begin position="410"/>
        <end position="503"/>
    </location>
</feature>
<dbReference type="SMART" id="SM00409">
    <property type="entry name" value="IG"/>
    <property type="match status" value="2"/>
</dbReference>
<evidence type="ECO:0000256" key="1">
    <source>
        <dbReference type="ARBA" id="ARBA00004167"/>
    </source>
</evidence>
<dbReference type="InterPro" id="IPR013783">
    <property type="entry name" value="Ig-like_fold"/>
</dbReference>
<dbReference type="InterPro" id="IPR020635">
    <property type="entry name" value="Tyr_kinase_cat_dom"/>
</dbReference>
<dbReference type="SUPFAM" id="SSF56112">
    <property type="entry name" value="Protein kinase-like (PK-like)"/>
    <property type="match status" value="1"/>
</dbReference>
<dbReference type="GO" id="GO:0043235">
    <property type="term" value="C:receptor complex"/>
    <property type="evidence" value="ECO:0007669"/>
    <property type="project" value="TreeGrafter"/>
</dbReference>
<dbReference type="InterPro" id="IPR013098">
    <property type="entry name" value="Ig_I-set"/>
</dbReference>
<keyword evidence="7" id="KW-0393">Immunoglobulin domain</keyword>
<feature type="region of interest" description="Disordered" evidence="8">
    <location>
        <begin position="711"/>
        <end position="793"/>
    </location>
</feature>
<keyword evidence="10" id="KW-0808">Transferase</keyword>
<name>A0A8S3PZ76_MYTED</name>
<dbReference type="EMBL" id="CAJPWZ010000193">
    <property type="protein sequence ID" value="CAG2188023.1"/>
    <property type="molecule type" value="Genomic_DNA"/>
</dbReference>
<dbReference type="SUPFAM" id="SSF48726">
    <property type="entry name" value="Immunoglobulin"/>
    <property type="match status" value="2"/>
</dbReference>
<keyword evidence="4" id="KW-0472">Membrane</keyword>
<evidence type="ECO:0000256" key="3">
    <source>
        <dbReference type="ARBA" id="ARBA00022989"/>
    </source>
</evidence>
<dbReference type="InterPro" id="IPR050122">
    <property type="entry name" value="RTK"/>
</dbReference>
<dbReference type="Proteomes" id="UP000683360">
    <property type="component" value="Unassembled WGS sequence"/>
</dbReference>
<dbReference type="CDD" id="cd00096">
    <property type="entry name" value="Ig"/>
    <property type="match status" value="1"/>
</dbReference>